<sequence>MTLSLQTDRLLIRDWEEDDADAALEIYGSPDVAPWLSPAIDKVTDVATMRLILQAWIEAQPNFVPPAGRWAITRRDDGEVVGGLLIRLLPPYEEDLEIGWQLRPSAWGNGYATEASRALMRWAFKDGSTDELFAVARPHNKRAIATAARLGMVWVGETDKYYDLTLQVYRIRAAEFSG</sequence>
<comment type="caution">
    <text evidence="2">The sequence shown here is derived from an EMBL/GenBank/DDBJ whole genome shotgun (WGS) entry which is preliminary data.</text>
</comment>
<dbReference type="AlphaFoldDB" id="A0A4R0K2I9"/>
<dbReference type="InterPro" id="IPR051531">
    <property type="entry name" value="N-acetyltransferase"/>
</dbReference>
<dbReference type="PANTHER" id="PTHR43792:SF1">
    <property type="entry name" value="N-ACETYLTRANSFERASE DOMAIN-CONTAINING PROTEIN"/>
    <property type="match status" value="1"/>
</dbReference>
<dbReference type="PROSITE" id="PS51186">
    <property type="entry name" value="GNAT"/>
    <property type="match status" value="1"/>
</dbReference>
<accession>A0A4R0K2I9</accession>
<evidence type="ECO:0000313" key="3">
    <source>
        <dbReference type="Proteomes" id="UP000293342"/>
    </source>
</evidence>
<organism evidence="2 3">
    <name type="scientific">Kribbella capetownensis</name>
    <dbReference type="NCBI Taxonomy" id="1572659"/>
    <lineage>
        <taxon>Bacteria</taxon>
        <taxon>Bacillati</taxon>
        <taxon>Actinomycetota</taxon>
        <taxon>Actinomycetes</taxon>
        <taxon>Propionibacteriales</taxon>
        <taxon>Kribbellaceae</taxon>
        <taxon>Kribbella</taxon>
    </lineage>
</organism>
<reference evidence="2 3" key="1">
    <citation type="submission" date="2019-02" db="EMBL/GenBank/DDBJ databases">
        <title>Kribbella capetownensis sp. nov. and Kribbella speibonae sp. nov., isolated from soil.</title>
        <authorList>
            <person name="Curtis S.M."/>
            <person name="Norton I."/>
            <person name="Everest G.J."/>
            <person name="Meyers P.R."/>
        </authorList>
    </citation>
    <scope>NUCLEOTIDE SEQUENCE [LARGE SCALE GENOMIC DNA]</scope>
    <source>
        <strain evidence="2 3">YM53</strain>
    </source>
</reference>
<dbReference type="Proteomes" id="UP000293342">
    <property type="component" value="Unassembled WGS sequence"/>
</dbReference>
<proteinExistence type="predicted"/>
<keyword evidence="2" id="KW-0808">Transferase</keyword>
<dbReference type="OrthoDB" id="3533156at2"/>
<dbReference type="SUPFAM" id="SSF55729">
    <property type="entry name" value="Acyl-CoA N-acyltransferases (Nat)"/>
    <property type="match status" value="1"/>
</dbReference>
<dbReference type="Gene3D" id="3.40.630.30">
    <property type="match status" value="1"/>
</dbReference>
<dbReference type="InterPro" id="IPR016181">
    <property type="entry name" value="Acyl_CoA_acyltransferase"/>
</dbReference>
<gene>
    <name evidence="2" type="ORF">E0H75_06130</name>
</gene>
<dbReference type="EMBL" id="SJKD01000001">
    <property type="protein sequence ID" value="TCC53287.1"/>
    <property type="molecule type" value="Genomic_DNA"/>
</dbReference>
<dbReference type="GO" id="GO:0016747">
    <property type="term" value="F:acyltransferase activity, transferring groups other than amino-acyl groups"/>
    <property type="evidence" value="ECO:0007669"/>
    <property type="project" value="InterPro"/>
</dbReference>
<dbReference type="PANTHER" id="PTHR43792">
    <property type="entry name" value="GNAT FAMILY, PUTATIVE (AFU_ORTHOLOGUE AFUA_3G00765)-RELATED-RELATED"/>
    <property type="match status" value="1"/>
</dbReference>
<dbReference type="Pfam" id="PF13302">
    <property type="entry name" value="Acetyltransf_3"/>
    <property type="match status" value="1"/>
</dbReference>
<name>A0A4R0K2I9_9ACTN</name>
<evidence type="ECO:0000313" key="2">
    <source>
        <dbReference type="EMBL" id="TCC53287.1"/>
    </source>
</evidence>
<evidence type="ECO:0000259" key="1">
    <source>
        <dbReference type="PROSITE" id="PS51186"/>
    </source>
</evidence>
<feature type="domain" description="N-acetyltransferase" evidence="1">
    <location>
        <begin position="10"/>
        <end position="171"/>
    </location>
</feature>
<dbReference type="InterPro" id="IPR000182">
    <property type="entry name" value="GNAT_dom"/>
</dbReference>
<keyword evidence="3" id="KW-1185">Reference proteome</keyword>
<dbReference type="RefSeq" id="WP_131512100.1">
    <property type="nucleotide sequence ID" value="NZ_SJKD01000001.1"/>
</dbReference>
<dbReference type="CDD" id="cd04301">
    <property type="entry name" value="NAT_SF"/>
    <property type="match status" value="1"/>
</dbReference>
<protein>
    <submittedName>
        <fullName evidence="2">N-acetyltransferase</fullName>
    </submittedName>
</protein>